<evidence type="ECO:0000259" key="2">
    <source>
        <dbReference type="Pfam" id="PF12728"/>
    </source>
</evidence>
<dbReference type="NCBIfam" id="TIGR01764">
    <property type="entry name" value="excise"/>
    <property type="match status" value="1"/>
</dbReference>
<dbReference type="GO" id="GO:0003677">
    <property type="term" value="F:DNA binding"/>
    <property type="evidence" value="ECO:0007669"/>
    <property type="project" value="InterPro"/>
</dbReference>
<sequence>MDNKDTQRPPLLLTVREVADLLRVHQRTAYRLIIDGRIKAIKIGSQWRVTEPALMEFINGGWRESAESSRQEQARDKGTSGPEQLKLPLD</sequence>
<name>A0A7K1KNG4_9BACT</name>
<keyword evidence="4" id="KW-1185">Reference proteome</keyword>
<evidence type="ECO:0000313" key="4">
    <source>
        <dbReference type="Proteomes" id="UP000461162"/>
    </source>
</evidence>
<dbReference type="Proteomes" id="UP000461162">
    <property type="component" value="Unassembled WGS sequence"/>
</dbReference>
<dbReference type="InterPro" id="IPR041657">
    <property type="entry name" value="HTH_17"/>
</dbReference>
<dbReference type="Pfam" id="PF12728">
    <property type="entry name" value="HTH_17"/>
    <property type="match status" value="1"/>
</dbReference>
<accession>A0A7K1KNG4</accession>
<proteinExistence type="predicted"/>
<feature type="domain" description="Helix-turn-helix" evidence="2">
    <location>
        <begin position="12"/>
        <end position="60"/>
    </location>
</feature>
<dbReference type="RefSeq" id="WP_155933932.1">
    <property type="nucleotide sequence ID" value="NZ_WODC01000004.1"/>
</dbReference>
<gene>
    <name evidence="3" type="ORF">GKC30_08265</name>
</gene>
<dbReference type="InterPro" id="IPR010093">
    <property type="entry name" value="SinI_DNA-bd"/>
</dbReference>
<feature type="compositionally biased region" description="Basic and acidic residues" evidence="1">
    <location>
        <begin position="64"/>
        <end position="78"/>
    </location>
</feature>
<comment type="caution">
    <text evidence="3">The sequence shown here is derived from an EMBL/GenBank/DDBJ whole genome shotgun (WGS) entry which is preliminary data.</text>
</comment>
<protein>
    <submittedName>
        <fullName evidence="3">Helix-turn-helix domain-containing protein</fullName>
    </submittedName>
</protein>
<dbReference type="EMBL" id="WODC01000004">
    <property type="protein sequence ID" value="MUM77624.1"/>
    <property type="molecule type" value="Genomic_DNA"/>
</dbReference>
<organism evidence="3 4">
    <name type="scientific">Pseudodesulfovibrio alkaliphilus</name>
    <dbReference type="NCBI Taxonomy" id="2661613"/>
    <lineage>
        <taxon>Bacteria</taxon>
        <taxon>Pseudomonadati</taxon>
        <taxon>Thermodesulfobacteriota</taxon>
        <taxon>Desulfovibrionia</taxon>
        <taxon>Desulfovibrionales</taxon>
        <taxon>Desulfovibrionaceae</taxon>
    </lineage>
</organism>
<feature type="region of interest" description="Disordered" evidence="1">
    <location>
        <begin position="64"/>
        <end position="90"/>
    </location>
</feature>
<evidence type="ECO:0000313" key="3">
    <source>
        <dbReference type="EMBL" id="MUM77624.1"/>
    </source>
</evidence>
<dbReference type="AlphaFoldDB" id="A0A7K1KNG4"/>
<reference evidence="3 4" key="1">
    <citation type="submission" date="2019-11" db="EMBL/GenBank/DDBJ databases">
        <title>Pseudodesulfovibrio alkaliphilus, sp. nov., an alkaliphilic sulfate-reducing bacteria from mud volcano of Taman peninsula, Russia.</title>
        <authorList>
            <person name="Frolova A."/>
            <person name="Merkel A.Y."/>
            <person name="Slobodkin A.I."/>
        </authorList>
    </citation>
    <scope>NUCLEOTIDE SEQUENCE [LARGE SCALE GENOMIC DNA]</scope>
    <source>
        <strain evidence="3 4">F-1</strain>
    </source>
</reference>
<evidence type="ECO:0000256" key="1">
    <source>
        <dbReference type="SAM" id="MobiDB-lite"/>
    </source>
</evidence>